<dbReference type="AlphaFoldDB" id="A0A7T1AJG1"/>
<dbReference type="EMBL" id="CP065383">
    <property type="protein sequence ID" value="QPM67025.1"/>
    <property type="molecule type" value="Genomic_DNA"/>
</dbReference>
<evidence type="ECO:0000313" key="4">
    <source>
        <dbReference type="Proteomes" id="UP000594463"/>
    </source>
</evidence>
<proteinExistence type="predicted"/>
<dbReference type="InterPro" id="IPR041908">
    <property type="entry name" value="CtsR_C_sf"/>
</dbReference>
<organism evidence="3 4">
    <name type="scientific">Atribacter laminatus</name>
    <dbReference type="NCBI Taxonomy" id="2847778"/>
    <lineage>
        <taxon>Bacteria</taxon>
        <taxon>Pseudomonadati</taxon>
        <taxon>Atribacterota</taxon>
        <taxon>Atribacteria</taxon>
        <taxon>Atribacterales</taxon>
        <taxon>Atribacteraceae</taxon>
        <taxon>Atribacter</taxon>
    </lineage>
</organism>
<feature type="domain" description="CtsR C-terminal dimerization" evidence="2">
    <location>
        <begin position="132"/>
        <end position="195"/>
    </location>
</feature>
<name>A0A7T1AJG1_ATRLM</name>
<evidence type="ECO:0000313" key="3">
    <source>
        <dbReference type="EMBL" id="QPM67025.1"/>
    </source>
</evidence>
<reference evidence="3 4" key="1">
    <citation type="journal article" date="2021" name="Nat. Commun.">
        <title>Isolation of a member of the candidate phylum Atribacteria reveals a unique cell membrane structure.</title>
        <authorList>
            <person name="Taiki K."/>
            <person name="Nobu M.K."/>
            <person name="Kusada H."/>
            <person name="Meng X.-Y."/>
            <person name="Hosoki N."/>
            <person name="Uematsu K."/>
            <person name="Yoshioka H."/>
            <person name="Kamagata Y."/>
            <person name="Tamaki H."/>
        </authorList>
    </citation>
    <scope>NUCLEOTIDE SEQUENCE [LARGE SCALE GENOMIC DNA]</scope>
    <source>
        <strain evidence="3 4">RT761</strain>
    </source>
</reference>
<dbReference type="Gene3D" id="1.10.1200.150">
    <property type="entry name" value="Transcriptional regulator CtsR, C-terminal domain"/>
    <property type="match status" value="1"/>
</dbReference>
<feature type="domain" description="CtsR N-terminal HTH" evidence="1">
    <location>
        <begin position="46"/>
        <end position="117"/>
    </location>
</feature>
<dbReference type="RefSeq" id="WP_218112251.1">
    <property type="nucleotide sequence ID" value="NZ_CP065383.1"/>
</dbReference>
<dbReference type="Pfam" id="PF05848">
    <property type="entry name" value="CtsR"/>
    <property type="match status" value="1"/>
</dbReference>
<keyword evidence="4" id="KW-1185">Reference proteome</keyword>
<dbReference type="InterPro" id="IPR041902">
    <property type="entry name" value="CtsR_N_sf"/>
</dbReference>
<evidence type="ECO:0000259" key="1">
    <source>
        <dbReference type="Pfam" id="PF05848"/>
    </source>
</evidence>
<dbReference type="InterPro" id="IPR040465">
    <property type="entry name" value="CtsR_N"/>
</dbReference>
<dbReference type="KEGG" id="alam:RT761_00213"/>
<dbReference type="Gene3D" id="3.30.56.130">
    <property type="entry name" value="Transcriptional regulator CtsR, winged HTH domain"/>
    <property type="match status" value="1"/>
</dbReference>
<sequence length="207" mass="23726">MTIGKIIPIIVNVNNGQKRILQFEAVLLLVGIARTTENGRSVEVYSLCDSIEKYLIRLIKKSPNNTVTIQRGRVAEEFDCAPSQINYVLMTRFNVFKGFIVESRRGGSGYVKIQQIQMDRLEPVVNFLEISEKDIKESEVESLLLWLEREGFITSREGSLMKAAIIDTFNKLNFDSLLSVRDVNILRSNILREMLLQVLKVGYDYEM</sequence>
<dbReference type="Proteomes" id="UP000594463">
    <property type="component" value="Chromosome"/>
</dbReference>
<dbReference type="InterPro" id="IPR041473">
    <property type="entry name" value="CtsR_C"/>
</dbReference>
<evidence type="ECO:0000259" key="2">
    <source>
        <dbReference type="Pfam" id="PF17727"/>
    </source>
</evidence>
<gene>
    <name evidence="3" type="primary">ctsR</name>
    <name evidence="3" type="ORF">RT761_00213</name>
</gene>
<dbReference type="Pfam" id="PF17727">
    <property type="entry name" value="CtsR_C"/>
    <property type="match status" value="1"/>
</dbReference>
<protein>
    <submittedName>
        <fullName evidence="3">Transcriptional regulator CtsR</fullName>
    </submittedName>
</protein>
<accession>A0A7T1AJG1</accession>